<evidence type="ECO:0000256" key="1">
    <source>
        <dbReference type="ARBA" id="ARBA00001974"/>
    </source>
</evidence>
<name>A0A8J3Y8X5_9ACTN</name>
<evidence type="ECO:0000256" key="6">
    <source>
        <dbReference type="ARBA" id="ARBA00022827"/>
    </source>
</evidence>
<dbReference type="GO" id="GO:0071949">
    <property type="term" value="F:FAD binding"/>
    <property type="evidence" value="ECO:0007669"/>
    <property type="project" value="TreeGrafter"/>
</dbReference>
<dbReference type="InterPro" id="IPR003171">
    <property type="entry name" value="Mehydrof_redctse-like"/>
</dbReference>
<comment type="cofactor">
    <cofactor evidence="1 12">
        <name>FAD</name>
        <dbReference type="ChEBI" id="CHEBI:57692"/>
    </cofactor>
</comment>
<keyword evidence="14" id="KW-1185">Reference proteome</keyword>
<evidence type="ECO:0000256" key="2">
    <source>
        <dbReference type="ARBA" id="ARBA00004777"/>
    </source>
</evidence>
<evidence type="ECO:0000256" key="10">
    <source>
        <dbReference type="ARBA" id="ARBA00034478"/>
    </source>
</evidence>
<evidence type="ECO:0000256" key="12">
    <source>
        <dbReference type="RuleBase" id="RU003862"/>
    </source>
</evidence>
<evidence type="ECO:0000313" key="14">
    <source>
        <dbReference type="Proteomes" id="UP000652013"/>
    </source>
</evidence>
<evidence type="ECO:0000256" key="11">
    <source>
        <dbReference type="ARBA" id="ARBA00048628"/>
    </source>
</evidence>
<protein>
    <recommendedName>
        <fullName evidence="12">Methylenetetrahydrofolate reductase</fullName>
        <ecNumber evidence="12">1.5.1.54</ecNumber>
    </recommendedName>
</protein>
<evidence type="ECO:0000256" key="7">
    <source>
        <dbReference type="ARBA" id="ARBA00023002"/>
    </source>
</evidence>
<evidence type="ECO:0000256" key="4">
    <source>
        <dbReference type="ARBA" id="ARBA00022605"/>
    </source>
</evidence>
<dbReference type="PANTHER" id="PTHR45754">
    <property type="entry name" value="METHYLENETETRAHYDROFOLATE REDUCTASE"/>
    <property type="match status" value="1"/>
</dbReference>
<proteinExistence type="inferred from homology"/>
<keyword evidence="4" id="KW-0028">Amino-acid biosynthesis</keyword>
<dbReference type="EC" id="1.5.1.54" evidence="12"/>
<keyword evidence="6 12" id="KW-0274">FAD</keyword>
<dbReference type="EMBL" id="BOOY01000020">
    <property type="protein sequence ID" value="GIJ03437.1"/>
    <property type="molecule type" value="Genomic_DNA"/>
</dbReference>
<dbReference type="GO" id="GO:0009086">
    <property type="term" value="P:methionine biosynthetic process"/>
    <property type="evidence" value="ECO:0007669"/>
    <property type="project" value="UniProtKB-KW"/>
</dbReference>
<gene>
    <name evidence="13" type="ORF">Sya03_27890</name>
</gene>
<dbReference type="GO" id="GO:0035999">
    <property type="term" value="P:tetrahydrofolate interconversion"/>
    <property type="evidence" value="ECO:0007669"/>
    <property type="project" value="UniProtKB-UniPathway"/>
</dbReference>
<comment type="catalytic activity">
    <reaction evidence="11">
        <text>(6S)-5-methyl-5,6,7,8-tetrahydrofolate + NAD(+) = (6R)-5,10-methylene-5,6,7,8-tetrahydrofolate + NADH + H(+)</text>
        <dbReference type="Rhea" id="RHEA:19821"/>
        <dbReference type="ChEBI" id="CHEBI:15378"/>
        <dbReference type="ChEBI" id="CHEBI:15636"/>
        <dbReference type="ChEBI" id="CHEBI:18608"/>
        <dbReference type="ChEBI" id="CHEBI:57540"/>
        <dbReference type="ChEBI" id="CHEBI:57945"/>
        <dbReference type="EC" id="1.5.1.54"/>
    </reaction>
    <physiologicalReaction direction="right-to-left" evidence="11">
        <dbReference type="Rhea" id="RHEA:19823"/>
    </physiologicalReaction>
</comment>
<dbReference type="PANTHER" id="PTHR45754:SF3">
    <property type="entry name" value="METHYLENETETRAHYDROFOLATE REDUCTASE (NADPH)"/>
    <property type="match status" value="1"/>
</dbReference>
<dbReference type="AlphaFoldDB" id="A0A8J3Y8X5"/>
<comment type="caution">
    <text evidence="13">The sequence shown here is derived from an EMBL/GenBank/DDBJ whole genome shotgun (WGS) entry which is preliminary data.</text>
</comment>
<dbReference type="Proteomes" id="UP000652013">
    <property type="component" value="Unassembled WGS sequence"/>
</dbReference>
<accession>A0A8J3Y8X5</accession>
<dbReference type="InterPro" id="IPR029041">
    <property type="entry name" value="FAD-linked_oxidoreductase-like"/>
</dbReference>
<comment type="pathway">
    <text evidence="10">Amino-acid biosynthesis; L-methionine biosynthesis via de novo pathway.</text>
</comment>
<reference evidence="13" key="1">
    <citation type="submission" date="2021-01" db="EMBL/GenBank/DDBJ databases">
        <title>Whole genome shotgun sequence of Spirilliplanes yamanashiensis NBRC 15828.</title>
        <authorList>
            <person name="Komaki H."/>
            <person name="Tamura T."/>
        </authorList>
    </citation>
    <scope>NUCLEOTIDE SEQUENCE</scope>
    <source>
        <strain evidence="13">NBRC 15828</strain>
    </source>
</reference>
<keyword evidence="5 12" id="KW-0285">Flavoprotein</keyword>
<comment type="similarity">
    <text evidence="3 12">Belongs to the methylenetetrahydrofolate reductase family.</text>
</comment>
<evidence type="ECO:0000256" key="9">
    <source>
        <dbReference type="ARBA" id="ARBA00023167"/>
    </source>
</evidence>
<dbReference type="GO" id="GO:0005829">
    <property type="term" value="C:cytosol"/>
    <property type="evidence" value="ECO:0007669"/>
    <property type="project" value="InterPro"/>
</dbReference>
<dbReference type="Gene3D" id="3.20.20.220">
    <property type="match status" value="1"/>
</dbReference>
<comment type="pathway">
    <text evidence="2 12">One-carbon metabolism; tetrahydrofolate interconversion.</text>
</comment>
<organism evidence="13 14">
    <name type="scientific">Spirilliplanes yamanashiensis</name>
    <dbReference type="NCBI Taxonomy" id="42233"/>
    <lineage>
        <taxon>Bacteria</taxon>
        <taxon>Bacillati</taxon>
        <taxon>Actinomycetota</taxon>
        <taxon>Actinomycetes</taxon>
        <taxon>Micromonosporales</taxon>
        <taxon>Micromonosporaceae</taxon>
        <taxon>Spirilliplanes</taxon>
    </lineage>
</organism>
<dbReference type="UniPathway" id="UPA00193"/>
<keyword evidence="9" id="KW-0486">Methionine biosynthesis</keyword>
<dbReference type="GO" id="GO:0106312">
    <property type="term" value="F:methylenetetrahydrofolate reductase (NADH) activity"/>
    <property type="evidence" value="ECO:0007669"/>
    <property type="project" value="UniProtKB-EC"/>
</dbReference>
<sequence>MRRVAAGTIPAVALGLPSRLPASPSIGDLIRGAEPTFSFEFFPPKTADGERLLWQAIRELESLRPSFVSITYGAGGTTRDTTVAVTERVATETTLLPMAHLTAVNHSVAELRNVIGRLAGAGIRNILAVRGDPPGNPMGEWVQHPDGVLYAEDLVRLLREIGDFSVGVAAFPYKHPRSADTDSDTRNFIRKCRAGADFAITQMFFDADEYLRLRDRVAAAGCDTPIVPGVMPVTRMATIERSTQLSGAPFPPALLERFERLAGDEAAVRELGIELCSEMCRRLLDEGVPGIHFITLNRSTATREVWQQLAATAPATAPA</sequence>
<dbReference type="CDD" id="cd00537">
    <property type="entry name" value="MTHFR"/>
    <property type="match status" value="1"/>
</dbReference>
<dbReference type="NCBIfam" id="TIGR00676">
    <property type="entry name" value="fadh2"/>
    <property type="match status" value="1"/>
</dbReference>
<dbReference type="InterPro" id="IPR004620">
    <property type="entry name" value="MTHF_reductase_bac"/>
</dbReference>
<keyword evidence="7 12" id="KW-0560">Oxidoreductase</keyword>
<dbReference type="Pfam" id="PF02219">
    <property type="entry name" value="MTHFR"/>
    <property type="match status" value="1"/>
</dbReference>
<evidence type="ECO:0000313" key="13">
    <source>
        <dbReference type="EMBL" id="GIJ03437.1"/>
    </source>
</evidence>
<evidence type="ECO:0000256" key="3">
    <source>
        <dbReference type="ARBA" id="ARBA00006743"/>
    </source>
</evidence>
<dbReference type="SUPFAM" id="SSF51730">
    <property type="entry name" value="FAD-linked oxidoreductase"/>
    <property type="match status" value="1"/>
</dbReference>
<evidence type="ECO:0000256" key="5">
    <source>
        <dbReference type="ARBA" id="ARBA00022630"/>
    </source>
</evidence>
<keyword evidence="8" id="KW-0520">NAD</keyword>
<evidence type="ECO:0000256" key="8">
    <source>
        <dbReference type="ARBA" id="ARBA00023027"/>
    </source>
</evidence>